<dbReference type="RefSeq" id="WP_191769927.1">
    <property type="nucleotide sequence ID" value="NZ_JACSRA010000033.1"/>
</dbReference>
<evidence type="ECO:0000313" key="12">
    <source>
        <dbReference type="Proteomes" id="UP000627781"/>
    </source>
</evidence>
<reference evidence="11 12" key="1">
    <citation type="submission" date="2020-08" db="EMBL/GenBank/DDBJ databases">
        <title>A Genomic Blueprint of the Chicken Gut Microbiome.</title>
        <authorList>
            <person name="Gilroy R."/>
            <person name="Ravi A."/>
            <person name="Getino M."/>
            <person name="Pursley I."/>
            <person name="Horton D.L."/>
            <person name="Alikhan N.-F."/>
            <person name="Baker D."/>
            <person name="Gharbi K."/>
            <person name="Hall N."/>
            <person name="Watson M."/>
            <person name="Adriaenssens E.M."/>
            <person name="Foster-Nyarko E."/>
            <person name="Jarju S."/>
            <person name="Secka A."/>
            <person name="Antonio M."/>
            <person name="Oren A."/>
            <person name="Chaudhuri R."/>
            <person name="La Ragione R.M."/>
            <person name="Hildebrand F."/>
            <person name="Pallen M.J."/>
        </authorList>
    </citation>
    <scope>NUCLEOTIDE SEQUENCE [LARGE SCALE GENOMIC DNA]</scope>
    <source>
        <strain evidence="11 12">Sa3CVN1</strain>
    </source>
</reference>
<keyword evidence="12" id="KW-1185">Reference proteome</keyword>
<dbReference type="EMBL" id="JACSRA010000033">
    <property type="protein sequence ID" value="MBD7913020.1"/>
    <property type="molecule type" value="Genomic_DNA"/>
</dbReference>
<protein>
    <recommendedName>
        <fullName evidence="4 9">ATP phosphoribosyltransferase regulatory subunit</fullName>
    </recommendedName>
</protein>
<dbReference type="SUPFAM" id="SSF55681">
    <property type="entry name" value="Class II aaRS and biotin synthetases"/>
    <property type="match status" value="1"/>
</dbReference>
<evidence type="ECO:0000256" key="5">
    <source>
        <dbReference type="ARBA" id="ARBA00022490"/>
    </source>
</evidence>
<keyword evidence="11" id="KW-0328">Glycosyltransferase</keyword>
<evidence type="ECO:0000256" key="8">
    <source>
        <dbReference type="ARBA" id="ARBA00025246"/>
    </source>
</evidence>
<dbReference type="Gene3D" id="3.30.930.10">
    <property type="entry name" value="Bira Bifunctional Protein, Domain 2"/>
    <property type="match status" value="1"/>
</dbReference>
<dbReference type="NCBIfam" id="TIGR00443">
    <property type="entry name" value="hisZ_biosyn_reg"/>
    <property type="match status" value="1"/>
</dbReference>
<dbReference type="CDD" id="cd00773">
    <property type="entry name" value="HisRS-like_core"/>
    <property type="match status" value="1"/>
</dbReference>
<comment type="subunit">
    <text evidence="9">Heteromultimer composed of HisG and HisZ subunits.</text>
</comment>
<name>A0ABR8PXY1_9CLOT</name>
<dbReference type="GO" id="GO:0016757">
    <property type="term" value="F:glycosyltransferase activity"/>
    <property type="evidence" value="ECO:0007669"/>
    <property type="project" value="UniProtKB-KW"/>
</dbReference>
<evidence type="ECO:0000313" key="11">
    <source>
        <dbReference type="EMBL" id="MBD7913020.1"/>
    </source>
</evidence>
<sequence length="380" mass="43832">MGKKYIIPEGTRDLVLGECAIKKKLQIDIEELLDKWGYKEVVTPTIEFYETFNCGFQNLKEEEVYKFFDNKGKILVLRPDMTIPIARVVATKFKDIPGPIRFRYSSNVYRVHESLGGKKNEYTDCGVELIGAEDKCSDLEILLTALDVLKALEVRQYKLEIGNINFFNSVIKDLGLEEEEKLELAELIDRKSLKELDEYLDFLDVAEVYKEFFKKVPWLFGGKEVLEEGKNYCFNDEIKNSIEYLERLSKVLDELGYGEMVTYDLGMVPRLDYYTGIIFRGYVGGVGATVLSGGRYDNLISYFGENRKAVGFSINLDSVLDIMKNKKIVDKQSYKLHYEEKFQVEAFKKAEELRKQGFIVNMICDSNQDEINVQEAGNNR</sequence>
<evidence type="ECO:0000256" key="2">
    <source>
        <dbReference type="ARBA" id="ARBA00004667"/>
    </source>
</evidence>
<dbReference type="PIRSF" id="PIRSF001549">
    <property type="entry name" value="His-tRNA_synth"/>
    <property type="match status" value="1"/>
</dbReference>
<accession>A0ABR8PXY1</accession>
<evidence type="ECO:0000256" key="7">
    <source>
        <dbReference type="ARBA" id="ARBA00023102"/>
    </source>
</evidence>
<evidence type="ECO:0000256" key="6">
    <source>
        <dbReference type="ARBA" id="ARBA00022605"/>
    </source>
</evidence>
<evidence type="ECO:0000256" key="3">
    <source>
        <dbReference type="ARBA" id="ARBA00005539"/>
    </source>
</evidence>
<comment type="pathway">
    <text evidence="2 9">Amino-acid biosynthesis; L-histidine biosynthesis; L-histidine from 5-phospho-alpha-D-ribose 1-diphosphate: step 1/9.</text>
</comment>
<dbReference type="InterPro" id="IPR045864">
    <property type="entry name" value="aa-tRNA-synth_II/BPL/LPL"/>
</dbReference>
<comment type="subcellular location">
    <subcellularLocation>
        <location evidence="1 9">Cytoplasm</location>
    </subcellularLocation>
</comment>
<evidence type="ECO:0000256" key="1">
    <source>
        <dbReference type="ARBA" id="ARBA00004496"/>
    </source>
</evidence>
<keyword evidence="7 9" id="KW-0368">Histidine biosynthesis</keyword>
<dbReference type="PANTHER" id="PTHR43707:SF6">
    <property type="entry name" value="ATP PHOSPHORIBOSYLTRANSFERASE REGULATORY SUBUNIT"/>
    <property type="match status" value="1"/>
</dbReference>
<feature type="domain" description="Class II Histidinyl-tRNA synthetase (HisRS)-like catalytic core" evidence="10">
    <location>
        <begin position="10"/>
        <end position="319"/>
    </location>
</feature>
<comment type="function">
    <text evidence="8 9">Required for the first step of histidine biosynthesis. May allow the feedback regulation of ATP phosphoribosyltransferase activity by histidine.</text>
</comment>
<evidence type="ECO:0000256" key="4">
    <source>
        <dbReference type="ARBA" id="ARBA00020397"/>
    </source>
</evidence>
<comment type="similarity">
    <text evidence="3 9">Belongs to the class-II aminoacyl-tRNA synthetase family. HisZ subfamily.</text>
</comment>
<dbReference type="HAMAP" id="MF_00125">
    <property type="entry name" value="HisZ"/>
    <property type="match status" value="1"/>
</dbReference>
<gene>
    <name evidence="9 11" type="primary">hisZ</name>
    <name evidence="11" type="ORF">H9661_16835</name>
</gene>
<proteinExistence type="inferred from homology"/>
<dbReference type="InterPro" id="IPR041715">
    <property type="entry name" value="HisRS-like_core"/>
</dbReference>
<dbReference type="Proteomes" id="UP000627781">
    <property type="component" value="Unassembled WGS sequence"/>
</dbReference>
<keyword evidence="6 9" id="KW-0028">Amino-acid biosynthesis</keyword>
<comment type="caution">
    <text evidence="11">The sequence shown here is derived from an EMBL/GenBank/DDBJ whole genome shotgun (WGS) entry which is preliminary data.</text>
</comment>
<comment type="miscellaneous">
    <text evidence="9">This function is generally fulfilled by the C-terminal part of HisG, which is missing in some bacteria such as this one.</text>
</comment>
<dbReference type="PANTHER" id="PTHR43707">
    <property type="entry name" value="HISTIDYL-TRNA SYNTHETASE"/>
    <property type="match status" value="1"/>
</dbReference>
<organism evidence="11 12">
    <name type="scientific">Clostridium cibarium</name>
    <dbReference type="NCBI Taxonomy" id="2762247"/>
    <lineage>
        <taxon>Bacteria</taxon>
        <taxon>Bacillati</taxon>
        <taxon>Bacillota</taxon>
        <taxon>Clostridia</taxon>
        <taxon>Eubacteriales</taxon>
        <taxon>Clostridiaceae</taxon>
        <taxon>Clostridium</taxon>
    </lineage>
</organism>
<dbReference type="InterPro" id="IPR004516">
    <property type="entry name" value="HisRS/HisZ"/>
</dbReference>
<dbReference type="Pfam" id="PF13393">
    <property type="entry name" value="tRNA-synt_His"/>
    <property type="match status" value="1"/>
</dbReference>
<evidence type="ECO:0000256" key="9">
    <source>
        <dbReference type="HAMAP-Rule" id="MF_00125"/>
    </source>
</evidence>
<keyword evidence="11" id="KW-0808">Transferase</keyword>
<keyword evidence="5 9" id="KW-0963">Cytoplasm</keyword>
<evidence type="ECO:0000259" key="10">
    <source>
        <dbReference type="Pfam" id="PF13393"/>
    </source>
</evidence>
<dbReference type="InterPro" id="IPR004517">
    <property type="entry name" value="HisZ"/>
</dbReference>